<name>A0AB39R296_9ACTN</name>
<dbReference type="PANTHER" id="PTHR43406">
    <property type="entry name" value="TRYPTOPHAN SYNTHASE, ALPHA CHAIN"/>
    <property type="match status" value="1"/>
</dbReference>
<feature type="region of interest" description="Disordered" evidence="10">
    <location>
        <begin position="255"/>
        <end position="285"/>
    </location>
</feature>
<comment type="similarity">
    <text evidence="8 9">Belongs to the TrpA family.</text>
</comment>
<evidence type="ECO:0000313" key="11">
    <source>
        <dbReference type="EMBL" id="XDQ50010.1"/>
    </source>
</evidence>
<evidence type="ECO:0000256" key="1">
    <source>
        <dbReference type="ARBA" id="ARBA00004733"/>
    </source>
</evidence>
<comment type="function">
    <text evidence="8">The alpha subunit is responsible for the aldol cleavage of indoleglycerol phosphate to indole and glyceraldehyde 3-phosphate.</text>
</comment>
<reference evidence="11" key="1">
    <citation type="submission" date="2024-07" db="EMBL/GenBank/DDBJ databases">
        <authorList>
            <person name="Yu S.T."/>
        </authorList>
    </citation>
    <scope>NUCLEOTIDE SEQUENCE</scope>
    <source>
        <strain evidence="11">R39</strain>
        <plasmid evidence="11">unnamed1</plasmid>
    </source>
</reference>
<protein>
    <recommendedName>
        <fullName evidence="8">Tryptophan synthase alpha chain</fullName>
        <ecNumber evidence="8">4.2.1.20</ecNumber>
    </recommendedName>
</protein>
<dbReference type="SUPFAM" id="SSF51366">
    <property type="entry name" value="Ribulose-phoshate binding barrel"/>
    <property type="match status" value="1"/>
</dbReference>
<feature type="active site" description="Proton acceptor" evidence="8">
    <location>
        <position position="68"/>
    </location>
</feature>
<dbReference type="GO" id="GO:0005829">
    <property type="term" value="C:cytosol"/>
    <property type="evidence" value="ECO:0007669"/>
    <property type="project" value="TreeGrafter"/>
</dbReference>
<evidence type="ECO:0000256" key="7">
    <source>
        <dbReference type="ARBA" id="ARBA00049047"/>
    </source>
</evidence>
<evidence type="ECO:0000256" key="6">
    <source>
        <dbReference type="ARBA" id="ARBA00023239"/>
    </source>
</evidence>
<sequence length="285" mass="29752">MLASPQSWSAARLAYALENSSADQRAALGLYLPVGYPTRESNLDALHLMAQSADILELGVPHPKPRLDGPVIARAAVQALDNGFRMHDLFAAAVELTATTTAALLVMAYWSSVEDYGALSFARRLAASGGGGVLIPDLPPAAAPAWQRIARDEGLYTITLIPPHASTAQLAAIGAQTSGMVYAPATPGKTGTRRPLNPLLPRLVGRLREATGMPVAVGVGISTPDQAAQVSSYADAVVVGSALIRCMQAQPDRPARAAADAARDFAAGVRRRPPAPKTCQSPRHA</sequence>
<gene>
    <name evidence="8 11" type="primary">trpA</name>
    <name evidence="11" type="ORF">AB5J52_48705</name>
</gene>
<dbReference type="HAMAP" id="MF_00131">
    <property type="entry name" value="Trp_synth_alpha"/>
    <property type="match status" value="1"/>
</dbReference>
<dbReference type="GO" id="GO:0004834">
    <property type="term" value="F:tryptophan synthase activity"/>
    <property type="evidence" value="ECO:0007669"/>
    <property type="project" value="UniProtKB-UniRule"/>
</dbReference>
<dbReference type="RefSeq" id="WP_369228535.1">
    <property type="nucleotide sequence ID" value="NZ_CP163442.1"/>
</dbReference>
<dbReference type="Gene3D" id="3.20.20.70">
    <property type="entry name" value="Aldolase class I"/>
    <property type="match status" value="1"/>
</dbReference>
<evidence type="ECO:0000256" key="10">
    <source>
        <dbReference type="SAM" id="MobiDB-lite"/>
    </source>
</evidence>
<accession>A0AB39R296</accession>
<evidence type="ECO:0000256" key="3">
    <source>
        <dbReference type="ARBA" id="ARBA00022605"/>
    </source>
</evidence>
<keyword evidence="11" id="KW-0614">Plasmid</keyword>
<keyword evidence="4 8" id="KW-0822">Tryptophan biosynthesis</keyword>
<dbReference type="EMBL" id="CP163442">
    <property type="protein sequence ID" value="XDQ50010.1"/>
    <property type="molecule type" value="Genomic_DNA"/>
</dbReference>
<dbReference type="Pfam" id="PF00290">
    <property type="entry name" value="Trp_syntA"/>
    <property type="match status" value="1"/>
</dbReference>
<proteinExistence type="inferred from homology"/>
<organism evidence="11">
    <name type="scientific">Streptomyces sp. R39</name>
    <dbReference type="NCBI Taxonomy" id="3238631"/>
    <lineage>
        <taxon>Bacteria</taxon>
        <taxon>Bacillati</taxon>
        <taxon>Actinomycetota</taxon>
        <taxon>Actinomycetes</taxon>
        <taxon>Kitasatosporales</taxon>
        <taxon>Streptomycetaceae</taxon>
        <taxon>Streptomyces</taxon>
    </lineage>
</organism>
<dbReference type="NCBIfam" id="TIGR00262">
    <property type="entry name" value="trpA"/>
    <property type="match status" value="1"/>
</dbReference>
<evidence type="ECO:0000256" key="8">
    <source>
        <dbReference type="HAMAP-Rule" id="MF_00131"/>
    </source>
</evidence>
<keyword evidence="6 8" id="KW-0456">Lyase</keyword>
<feature type="compositionally biased region" description="Low complexity" evidence="10">
    <location>
        <begin position="256"/>
        <end position="268"/>
    </location>
</feature>
<dbReference type="EC" id="4.2.1.20" evidence="8"/>
<comment type="subunit">
    <text evidence="2 8">Tetramer of two alpha and two beta chains.</text>
</comment>
<geneLocation type="plasmid" evidence="11">
    <name>unnamed1</name>
</geneLocation>
<dbReference type="InterPro" id="IPR013785">
    <property type="entry name" value="Aldolase_TIM"/>
</dbReference>
<evidence type="ECO:0000256" key="9">
    <source>
        <dbReference type="RuleBase" id="RU003662"/>
    </source>
</evidence>
<comment type="catalytic activity">
    <reaction evidence="7 8">
        <text>(1S,2R)-1-C-(indol-3-yl)glycerol 3-phosphate + L-serine = D-glyceraldehyde 3-phosphate + L-tryptophan + H2O</text>
        <dbReference type="Rhea" id="RHEA:10532"/>
        <dbReference type="ChEBI" id="CHEBI:15377"/>
        <dbReference type="ChEBI" id="CHEBI:33384"/>
        <dbReference type="ChEBI" id="CHEBI:57912"/>
        <dbReference type="ChEBI" id="CHEBI:58866"/>
        <dbReference type="ChEBI" id="CHEBI:59776"/>
        <dbReference type="EC" id="4.2.1.20"/>
    </reaction>
</comment>
<dbReference type="PANTHER" id="PTHR43406:SF1">
    <property type="entry name" value="TRYPTOPHAN SYNTHASE ALPHA CHAIN, CHLOROPLASTIC"/>
    <property type="match status" value="1"/>
</dbReference>
<keyword evidence="5 8" id="KW-0057">Aromatic amino acid biosynthesis</keyword>
<dbReference type="InterPro" id="IPR002028">
    <property type="entry name" value="Trp_synthase_suA"/>
</dbReference>
<evidence type="ECO:0000256" key="4">
    <source>
        <dbReference type="ARBA" id="ARBA00022822"/>
    </source>
</evidence>
<feature type="active site" description="Proton acceptor" evidence="8">
    <location>
        <position position="57"/>
    </location>
</feature>
<evidence type="ECO:0000256" key="2">
    <source>
        <dbReference type="ARBA" id="ARBA00011270"/>
    </source>
</evidence>
<dbReference type="CDD" id="cd04724">
    <property type="entry name" value="Tryptophan_synthase_alpha"/>
    <property type="match status" value="1"/>
</dbReference>
<comment type="pathway">
    <text evidence="1 8">Amino-acid biosynthesis; L-tryptophan biosynthesis; L-tryptophan from chorismate: step 5/5.</text>
</comment>
<evidence type="ECO:0000256" key="5">
    <source>
        <dbReference type="ARBA" id="ARBA00023141"/>
    </source>
</evidence>
<dbReference type="InterPro" id="IPR011060">
    <property type="entry name" value="RibuloseP-bd_barrel"/>
</dbReference>
<dbReference type="AlphaFoldDB" id="A0AB39R296"/>
<keyword evidence="3 8" id="KW-0028">Amino-acid biosynthesis</keyword>